<feature type="chain" id="PRO_5018214682" description="Sushi domain-containing protein" evidence="1">
    <location>
        <begin position="24"/>
        <end position="212"/>
    </location>
</feature>
<proteinExistence type="predicted"/>
<protein>
    <recommendedName>
        <fullName evidence="4">Sushi domain-containing protein</fullName>
    </recommendedName>
</protein>
<evidence type="ECO:0000313" key="2">
    <source>
        <dbReference type="EMBL" id="VDN13448.1"/>
    </source>
</evidence>
<keyword evidence="3" id="KW-1185">Reference proteome</keyword>
<sequence length="212" mass="23181">MPFLVKIPLTFDLCVLTLKPCTSHPPASLGENYNLEVYDQHAKCFSTAPNWRLTDNKTVFHPPIIGAACFKYRCSPDEGGLIIQLAGGLEVPCPKAELEQRFDVCIPGHNLTVSGAVLCPPCLDFCEQNSVSYGSWLAVAEQVHPVCGTCLYRPYGPTANSSAIRVIKGPTSRIVRTWHSAAYDPELTSASSSEGWFYANSEDWDTSPPRAS</sequence>
<evidence type="ECO:0000256" key="1">
    <source>
        <dbReference type="SAM" id="SignalP"/>
    </source>
</evidence>
<dbReference type="EMBL" id="UYRU01056412">
    <property type="protein sequence ID" value="VDN13448.1"/>
    <property type="molecule type" value="Genomic_DNA"/>
</dbReference>
<dbReference type="AlphaFoldDB" id="A0A3P7LTQ7"/>
<keyword evidence="1" id="KW-0732">Signal</keyword>
<organism evidence="2 3">
    <name type="scientific">Dibothriocephalus latus</name>
    <name type="common">Fish tapeworm</name>
    <name type="synonym">Diphyllobothrium latum</name>
    <dbReference type="NCBI Taxonomy" id="60516"/>
    <lineage>
        <taxon>Eukaryota</taxon>
        <taxon>Metazoa</taxon>
        <taxon>Spiralia</taxon>
        <taxon>Lophotrochozoa</taxon>
        <taxon>Platyhelminthes</taxon>
        <taxon>Cestoda</taxon>
        <taxon>Eucestoda</taxon>
        <taxon>Diphyllobothriidea</taxon>
        <taxon>Diphyllobothriidae</taxon>
        <taxon>Dibothriocephalus</taxon>
    </lineage>
</organism>
<feature type="signal peptide" evidence="1">
    <location>
        <begin position="1"/>
        <end position="23"/>
    </location>
</feature>
<evidence type="ECO:0000313" key="3">
    <source>
        <dbReference type="Proteomes" id="UP000281553"/>
    </source>
</evidence>
<accession>A0A3P7LTQ7</accession>
<evidence type="ECO:0008006" key="4">
    <source>
        <dbReference type="Google" id="ProtNLM"/>
    </source>
</evidence>
<gene>
    <name evidence="2" type="ORF">DILT_LOCUS9279</name>
</gene>
<dbReference type="Proteomes" id="UP000281553">
    <property type="component" value="Unassembled WGS sequence"/>
</dbReference>
<dbReference type="SUPFAM" id="SSF55486">
    <property type="entry name" value="Metalloproteases ('zincins'), catalytic domain"/>
    <property type="match status" value="1"/>
</dbReference>
<reference evidence="2 3" key="1">
    <citation type="submission" date="2018-11" db="EMBL/GenBank/DDBJ databases">
        <authorList>
            <consortium name="Pathogen Informatics"/>
        </authorList>
    </citation>
    <scope>NUCLEOTIDE SEQUENCE [LARGE SCALE GENOMIC DNA]</scope>
</reference>
<dbReference type="OrthoDB" id="527990at2759"/>
<name>A0A3P7LTQ7_DIBLA</name>